<sequence length="69" mass="7748">MEHFRHRPQAGKTILAVYGGWKLNGFAANSKRFFDLIERFLTPTHQTSTKSAKSAISAKLECLKTIALL</sequence>
<dbReference type="Proteomes" id="UP000315388">
    <property type="component" value="Unassembled WGS sequence"/>
</dbReference>
<protein>
    <submittedName>
        <fullName evidence="1">Uncharacterized protein</fullName>
    </submittedName>
</protein>
<accession>A0A502BLN9</accession>
<organism evidence="1 2">
    <name type="scientific">Brucella gallinifaecis</name>
    <dbReference type="NCBI Taxonomy" id="215590"/>
    <lineage>
        <taxon>Bacteria</taxon>
        <taxon>Pseudomonadati</taxon>
        <taxon>Pseudomonadota</taxon>
        <taxon>Alphaproteobacteria</taxon>
        <taxon>Hyphomicrobiales</taxon>
        <taxon>Brucellaceae</taxon>
        <taxon>Brucella/Ochrobactrum group</taxon>
        <taxon>Brucella</taxon>
    </lineage>
</organism>
<dbReference type="EMBL" id="VEWJ01000008">
    <property type="protein sequence ID" value="TPF74747.1"/>
    <property type="molecule type" value="Genomic_DNA"/>
</dbReference>
<gene>
    <name evidence="1" type="ORF">FHY56_12050</name>
</gene>
<dbReference type="AlphaFoldDB" id="A0A502BLN9"/>
<reference evidence="1 2" key="1">
    <citation type="journal article" date="2003" name="Int. J. Syst. Evol. Microbiol.">
        <title>Towards a standardized format for the description of a novel species (of an established genus): Ochrobactrum gallinifaecis sp. nov.</title>
        <authorList>
            <person name="Kampfer P."/>
            <person name="Buczolits S."/>
            <person name="Albrecht A."/>
            <person name="Busse H.J."/>
            <person name="Stackebrandt E."/>
        </authorList>
    </citation>
    <scope>NUCLEOTIDE SEQUENCE [LARGE SCALE GENOMIC DNA]</scope>
    <source>
        <strain evidence="1 2">ISO 196</strain>
    </source>
</reference>
<evidence type="ECO:0000313" key="2">
    <source>
        <dbReference type="Proteomes" id="UP000315388"/>
    </source>
</evidence>
<proteinExistence type="predicted"/>
<evidence type="ECO:0000313" key="1">
    <source>
        <dbReference type="EMBL" id="TPF74747.1"/>
    </source>
</evidence>
<name>A0A502BLN9_9HYPH</name>
<keyword evidence="2" id="KW-1185">Reference proteome</keyword>
<comment type="caution">
    <text evidence="1">The sequence shown here is derived from an EMBL/GenBank/DDBJ whole genome shotgun (WGS) entry which is preliminary data.</text>
</comment>